<name>A0A6G1E2N3_9ORYZ</name>
<evidence type="ECO:0000313" key="1">
    <source>
        <dbReference type="EMBL" id="KAF0918752.1"/>
    </source>
</evidence>
<reference evidence="1 2" key="1">
    <citation type="submission" date="2019-11" db="EMBL/GenBank/DDBJ databases">
        <title>Whole genome sequence of Oryza granulata.</title>
        <authorList>
            <person name="Li W."/>
        </authorList>
    </citation>
    <scope>NUCLEOTIDE SEQUENCE [LARGE SCALE GENOMIC DNA]</scope>
    <source>
        <strain evidence="2">cv. Menghai</strain>
        <tissue evidence="1">Leaf</tissue>
    </source>
</reference>
<dbReference type="Proteomes" id="UP000479710">
    <property type="component" value="Unassembled WGS sequence"/>
</dbReference>
<dbReference type="AlphaFoldDB" id="A0A6G1E2N3"/>
<accession>A0A6G1E2N3</accession>
<organism evidence="1 2">
    <name type="scientific">Oryza meyeriana var. granulata</name>
    <dbReference type="NCBI Taxonomy" id="110450"/>
    <lineage>
        <taxon>Eukaryota</taxon>
        <taxon>Viridiplantae</taxon>
        <taxon>Streptophyta</taxon>
        <taxon>Embryophyta</taxon>
        <taxon>Tracheophyta</taxon>
        <taxon>Spermatophyta</taxon>
        <taxon>Magnoliopsida</taxon>
        <taxon>Liliopsida</taxon>
        <taxon>Poales</taxon>
        <taxon>Poaceae</taxon>
        <taxon>BOP clade</taxon>
        <taxon>Oryzoideae</taxon>
        <taxon>Oryzeae</taxon>
        <taxon>Oryzinae</taxon>
        <taxon>Oryza</taxon>
        <taxon>Oryza meyeriana</taxon>
    </lineage>
</organism>
<protein>
    <submittedName>
        <fullName evidence="1">Uncharacterized protein</fullName>
    </submittedName>
</protein>
<comment type="caution">
    <text evidence="1">The sequence shown here is derived from an EMBL/GenBank/DDBJ whole genome shotgun (WGS) entry which is preliminary data.</text>
</comment>
<evidence type="ECO:0000313" key="2">
    <source>
        <dbReference type="Proteomes" id="UP000479710"/>
    </source>
</evidence>
<proteinExistence type="predicted"/>
<keyword evidence="2" id="KW-1185">Reference proteome</keyword>
<gene>
    <name evidence="1" type="ORF">E2562_026061</name>
</gene>
<dbReference type="EMBL" id="SPHZ02000005">
    <property type="protein sequence ID" value="KAF0918752.1"/>
    <property type="molecule type" value="Genomic_DNA"/>
</dbReference>
<sequence>MDGEGIENRGRGRQLWLLRSTARWRQQLVRSTEQRRRRLRSMAWQVVAVAPDVEAASRRRSSCTSS</sequence>